<gene>
    <name evidence="3" type="ORF">ACFQ2V_12135</name>
</gene>
<sequence length="486" mass="50753">MNTPIRRLSVVIACLFTALLVASTIVQFTQARSLGAMASNKRTLLDSYSRERGSIIAGGQAIAKSVPVEDQYRFLRTYSQGNLYAQLTGFYSYAVGAPYGLEHAADDLLSGDADTLFVRRITDLITGRKTSGATIELTIDPKAQAAADKALGDNKGAVVALDPKTGAILAMVSHPTYDPNPLSSHDLSKAAKAWQMLSTDKDKAYLNRAVSGVYPPGSTFKVVTAAAALENGVVTDENSSVPGPPELDLPLTSTNLPNENGRSCGPNDKTTLIHALEISCNTAFGSLGLDLGGEKLRAQAAKFGFGDSLQVPMRVATSSVPADLNAPQAAQAAIGQYDVRTTPLQMAMVAAGIANGGRVMTPYLIDSVRSANLDIIESTPDPVELSQAVSEQTASTLTKMMVSVVQNGSGARAKIDGVEVAGKTGTAQHDLGKPPHAWFISFAPATDPKIAVAVVVEDGGVKGSEVGGGRVAAPIARDVMEAVLNR</sequence>
<dbReference type="EMBL" id="JBHTKH010000007">
    <property type="protein sequence ID" value="MFD1055057.1"/>
    <property type="molecule type" value="Genomic_DNA"/>
</dbReference>
<dbReference type="InterPro" id="IPR050515">
    <property type="entry name" value="Beta-lactam/transpept"/>
</dbReference>
<dbReference type="Gene3D" id="3.40.710.10">
    <property type="entry name" value="DD-peptidase/beta-lactamase superfamily"/>
    <property type="match status" value="1"/>
</dbReference>
<feature type="domain" description="Penicillin-binding protein transpeptidase" evidence="1">
    <location>
        <begin position="156"/>
        <end position="481"/>
    </location>
</feature>
<dbReference type="Proteomes" id="UP001597046">
    <property type="component" value="Unassembled WGS sequence"/>
</dbReference>
<dbReference type="InterPro" id="IPR012338">
    <property type="entry name" value="Beta-lactam/transpept-like"/>
</dbReference>
<comment type="caution">
    <text evidence="3">The sequence shown here is derived from an EMBL/GenBank/DDBJ whole genome shotgun (WGS) entry which is preliminary data.</text>
</comment>
<dbReference type="RefSeq" id="WP_386052960.1">
    <property type="nucleotide sequence ID" value="NZ_JBHTKH010000007.1"/>
</dbReference>
<evidence type="ECO:0000259" key="1">
    <source>
        <dbReference type="Pfam" id="PF00905"/>
    </source>
</evidence>
<dbReference type="Pfam" id="PF00905">
    <property type="entry name" value="Transpeptidase"/>
    <property type="match status" value="1"/>
</dbReference>
<dbReference type="SUPFAM" id="SSF56601">
    <property type="entry name" value="beta-lactamase/transpeptidase-like"/>
    <property type="match status" value="1"/>
</dbReference>
<protein>
    <submittedName>
        <fullName evidence="3">Peptidoglycan D,D-transpeptidase FtsI family protein</fullName>
    </submittedName>
</protein>
<evidence type="ECO:0000313" key="3">
    <source>
        <dbReference type="EMBL" id="MFD1055057.1"/>
    </source>
</evidence>
<name>A0ABW3MYR3_9MICO</name>
<dbReference type="InterPro" id="IPR001460">
    <property type="entry name" value="PCN-bd_Tpept"/>
</dbReference>
<dbReference type="PANTHER" id="PTHR30627">
    <property type="entry name" value="PEPTIDOGLYCAN D,D-TRANSPEPTIDASE"/>
    <property type="match status" value="1"/>
</dbReference>
<keyword evidence="4" id="KW-1185">Reference proteome</keyword>
<evidence type="ECO:0000259" key="2">
    <source>
        <dbReference type="Pfam" id="PF21922"/>
    </source>
</evidence>
<feature type="domain" description="Penicillin binding protein A dimerisation" evidence="2">
    <location>
        <begin position="52"/>
        <end position="135"/>
    </location>
</feature>
<organism evidence="3 4">
    <name type="scientific">Terrabacter terrigena</name>
    <dbReference type="NCBI Taxonomy" id="574718"/>
    <lineage>
        <taxon>Bacteria</taxon>
        <taxon>Bacillati</taxon>
        <taxon>Actinomycetota</taxon>
        <taxon>Actinomycetes</taxon>
        <taxon>Micrococcales</taxon>
        <taxon>Intrasporangiaceae</taxon>
        <taxon>Terrabacter</taxon>
    </lineage>
</organism>
<proteinExistence type="predicted"/>
<dbReference type="Pfam" id="PF21922">
    <property type="entry name" value="PBP_dimer_2"/>
    <property type="match status" value="1"/>
</dbReference>
<dbReference type="InterPro" id="IPR054120">
    <property type="entry name" value="PBPA_dimer"/>
</dbReference>
<dbReference type="PANTHER" id="PTHR30627:SF24">
    <property type="entry name" value="PENICILLIN-BINDING PROTEIN 4B"/>
    <property type="match status" value="1"/>
</dbReference>
<accession>A0ABW3MYR3</accession>
<reference evidence="4" key="1">
    <citation type="journal article" date="2019" name="Int. J. Syst. Evol. Microbiol.">
        <title>The Global Catalogue of Microorganisms (GCM) 10K type strain sequencing project: providing services to taxonomists for standard genome sequencing and annotation.</title>
        <authorList>
            <consortium name="The Broad Institute Genomics Platform"/>
            <consortium name="The Broad Institute Genome Sequencing Center for Infectious Disease"/>
            <person name="Wu L."/>
            <person name="Ma J."/>
        </authorList>
    </citation>
    <scope>NUCLEOTIDE SEQUENCE [LARGE SCALE GENOMIC DNA]</scope>
    <source>
        <strain evidence="4">CCUG 57508</strain>
    </source>
</reference>
<dbReference type="Gene3D" id="3.90.1310.10">
    <property type="entry name" value="Penicillin-binding protein 2a (Domain 2)"/>
    <property type="match status" value="1"/>
</dbReference>
<evidence type="ECO:0000313" key="4">
    <source>
        <dbReference type="Proteomes" id="UP001597046"/>
    </source>
</evidence>